<name>A0A8B9BJ17_9AVES</name>
<dbReference type="FunFam" id="3.40.50.800:FF:000003">
    <property type="entry name" value="Threonine--tRNA ligase 2, cytoplasmic"/>
    <property type="match status" value="1"/>
</dbReference>
<dbReference type="Gene3D" id="3.10.20.30">
    <property type="match status" value="1"/>
</dbReference>
<dbReference type="NCBIfam" id="TIGR00418">
    <property type="entry name" value="thrS"/>
    <property type="match status" value="1"/>
</dbReference>
<dbReference type="SUPFAM" id="SSF55681">
    <property type="entry name" value="Class II aaRS and biotin synthetases"/>
    <property type="match status" value="1"/>
</dbReference>
<reference evidence="16" key="2">
    <citation type="submission" date="2025-09" db="UniProtKB">
        <authorList>
            <consortium name="Ensembl"/>
        </authorList>
    </citation>
    <scope>IDENTIFICATION</scope>
</reference>
<feature type="domain" description="Aminoacyl-transfer RNA synthetases class-II family profile" evidence="14">
    <location>
        <begin position="335"/>
        <end position="548"/>
    </location>
</feature>
<keyword evidence="5" id="KW-0436">Ligase</keyword>
<dbReference type="PANTHER" id="PTHR11451">
    <property type="entry name" value="THREONINE-TRNA LIGASE"/>
    <property type="match status" value="1"/>
</dbReference>
<dbReference type="GeneTree" id="ENSGT00940000154969"/>
<dbReference type="Pfam" id="PF02824">
    <property type="entry name" value="TGS"/>
    <property type="match status" value="1"/>
</dbReference>
<evidence type="ECO:0000256" key="5">
    <source>
        <dbReference type="ARBA" id="ARBA00022598"/>
    </source>
</evidence>
<dbReference type="Pfam" id="PF07973">
    <property type="entry name" value="tRNA_SAD"/>
    <property type="match status" value="1"/>
</dbReference>
<dbReference type="Ensembl" id="ENSABRT00000007381.1">
    <property type="protein sequence ID" value="ENSABRP00000005123.1"/>
    <property type="gene ID" value="ENSABRG00000004738.1"/>
</dbReference>
<dbReference type="InterPro" id="IPR012675">
    <property type="entry name" value="Beta-grasp_dom_sf"/>
</dbReference>
<dbReference type="InterPro" id="IPR047246">
    <property type="entry name" value="ThrRS_anticodon"/>
</dbReference>
<dbReference type="CDD" id="cd00771">
    <property type="entry name" value="ThrRS_core"/>
    <property type="match status" value="1"/>
</dbReference>
<dbReference type="SMART" id="SM00863">
    <property type="entry name" value="tRNA_SAD"/>
    <property type="match status" value="1"/>
</dbReference>
<evidence type="ECO:0000259" key="14">
    <source>
        <dbReference type="PROSITE" id="PS50862"/>
    </source>
</evidence>
<dbReference type="GO" id="GO:0005739">
    <property type="term" value="C:mitochondrion"/>
    <property type="evidence" value="ECO:0007669"/>
    <property type="project" value="TreeGrafter"/>
</dbReference>
<dbReference type="GO" id="GO:0006435">
    <property type="term" value="P:threonyl-tRNA aminoacylation"/>
    <property type="evidence" value="ECO:0007669"/>
    <property type="project" value="InterPro"/>
</dbReference>
<evidence type="ECO:0000256" key="2">
    <source>
        <dbReference type="ARBA" id="ARBA00008226"/>
    </source>
</evidence>
<organism evidence="16 17">
    <name type="scientific">Anser brachyrhynchus</name>
    <name type="common">Pink-footed goose</name>
    <dbReference type="NCBI Taxonomy" id="132585"/>
    <lineage>
        <taxon>Eukaryota</taxon>
        <taxon>Metazoa</taxon>
        <taxon>Chordata</taxon>
        <taxon>Craniata</taxon>
        <taxon>Vertebrata</taxon>
        <taxon>Euteleostomi</taxon>
        <taxon>Archelosauria</taxon>
        <taxon>Archosauria</taxon>
        <taxon>Dinosauria</taxon>
        <taxon>Saurischia</taxon>
        <taxon>Theropoda</taxon>
        <taxon>Coelurosauria</taxon>
        <taxon>Aves</taxon>
        <taxon>Neognathae</taxon>
        <taxon>Galloanserae</taxon>
        <taxon>Anseriformes</taxon>
        <taxon>Anatidae</taxon>
        <taxon>Anserinae</taxon>
        <taxon>Anser</taxon>
    </lineage>
</organism>
<sequence length="652" mass="74990">MAGADGQVNAGGEKKADCGKKKTKEGAGDEGRTELNPWPAFINERLEMYNKLKAEHDALLAERAANDSKPIKVTLPDGKQVDAESWKTTPYQIACGISQGLADNTVIAKVNKTVWDLDRPLEEDCTLELLKFEDEEAQAVYWHSSAHIMGEAMERIYGGCLCYGPPIENGFYYDMFLEEGGVSSNDFSALETLCKKIMKEKQAFERLEVKKETLLEMFKYNKFKCRILNEKVNTPTTTVYRCGPLIDLCRGPHVRHTGKIKTIKIHKNSSTYWEGKADMESLQRIYGISFPDAKMLKEWEKFQEEAKSRDHRKIGRDQELFFFHELSPGSCFFLPKGAYIYNTLIEFIRSEYRKRGFQEVVTPNIFNSKLWTTSGHWQHYSDNMFSFEVEKEIFALKPMNCPGHCLMFDHRPRSWRELPLRLADFGVLHRNELSGALTGLTRVRRFQQDDAHIFCAMEQIEEEIKSCLQFLRSVYDVFGFSFKLNLSTRPEKYLGDIKVWNEAEKQLENSLNDFGEKWELNPGDGAFYGPKIDIQIKDAIGRYHQCATIQLDFQLPVRFNLTFVRPLWLSPQQVMVVPVGPTCDEYAQKVRQQFHDAGLMADIDVDPGCTLNKKIRNAQLAQYNFILVVGEKEKASGTVNIRTRDNKVHVLR</sequence>
<keyword evidence="7" id="KW-0067">ATP-binding</keyword>
<dbReference type="InterPro" id="IPR006195">
    <property type="entry name" value="aa-tRNA-synth_II"/>
</dbReference>
<dbReference type="InterPro" id="IPR002314">
    <property type="entry name" value="aa-tRNA-synt_IIb"/>
</dbReference>
<evidence type="ECO:0000256" key="13">
    <source>
        <dbReference type="SAM" id="MobiDB-lite"/>
    </source>
</evidence>
<accession>A0A8B9BJ17</accession>
<evidence type="ECO:0000313" key="16">
    <source>
        <dbReference type="Ensembl" id="ENSABRP00000005123.1"/>
    </source>
</evidence>
<comment type="function">
    <text evidence="12">Catalyzes the attachment of threonine to tRNA(Thr) in a two-step reaction: threonine is first activated by ATP to form Thr-AMP and then transferred to the acceptor end of tRNA(Thr). Also edits incorrectly charged tRNA(Thr) via its editing domain, at the post-transfer stage.</text>
</comment>
<reference evidence="16" key="1">
    <citation type="submission" date="2025-08" db="UniProtKB">
        <authorList>
            <consortium name="Ensembl"/>
        </authorList>
    </citation>
    <scope>IDENTIFICATION</scope>
</reference>
<dbReference type="EC" id="6.1.1.3" evidence="3"/>
<keyword evidence="17" id="KW-1185">Reference proteome</keyword>
<evidence type="ECO:0000313" key="17">
    <source>
        <dbReference type="Proteomes" id="UP000694426"/>
    </source>
</evidence>
<dbReference type="GO" id="GO:0005524">
    <property type="term" value="F:ATP binding"/>
    <property type="evidence" value="ECO:0007669"/>
    <property type="project" value="UniProtKB-KW"/>
</dbReference>
<evidence type="ECO:0000256" key="12">
    <source>
        <dbReference type="ARBA" id="ARBA00058080"/>
    </source>
</evidence>
<dbReference type="InterPro" id="IPR004095">
    <property type="entry name" value="TGS"/>
</dbReference>
<dbReference type="FunFam" id="3.10.20.30:FF:000006">
    <property type="entry name" value="Threonine--tRNA ligase, cytoplasmic"/>
    <property type="match status" value="1"/>
</dbReference>
<dbReference type="PANTHER" id="PTHR11451:SF36">
    <property type="entry name" value="THREONINE--TRNA LIGASE 1, CYTOPLASMIC"/>
    <property type="match status" value="1"/>
</dbReference>
<dbReference type="SUPFAM" id="SSF52954">
    <property type="entry name" value="Class II aaRS ABD-related"/>
    <property type="match status" value="1"/>
</dbReference>
<dbReference type="SUPFAM" id="SSF81271">
    <property type="entry name" value="TGS-like"/>
    <property type="match status" value="1"/>
</dbReference>
<dbReference type="FunFam" id="3.30.980.10:FF:000003">
    <property type="entry name" value="Threonine--tRNA ligase, cytoplasmic"/>
    <property type="match status" value="1"/>
</dbReference>
<comment type="catalytic activity">
    <reaction evidence="11">
        <text>tRNA(Thr) + L-threonine + ATP = L-threonyl-tRNA(Thr) + AMP + diphosphate + H(+)</text>
        <dbReference type="Rhea" id="RHEA:24624"/>
        <dbReference type="Rhea" id="RHEA-COMP:9670"/>
        <dbReference type="Rhea" id="RHEA-COMP:9704"/>
        <dbReference type="ChEBI" id="CHEBI:15378"/>
        <dbReference type="ChEBI" id="CHEBI:30616"/>
        <dbReference type="ChEBI" id="CHEBI:33019"/>
        <dbReference type="ChEBI" id="CHEBI:57926"/>
        <dbReference type="ChEBI" id="CHEBI:78442"/>
        <dbReference type="ChEBI" id="CHEBI:78534"/>
        <dbReference type="ChEBI" id="CHEBI:456215"/>
        <dbReference type="EC" id="6.1.1.3"/>
    </reaction>
</comment>
<keyword evidence="9" id="KW-0030">Aminoacyl-tRNA synthetase</keyword>
<keyword evidence="4" id="KW-0963">Cytoplasm</keyword>
<gene>
    <name evidence="16" type="primary">TARS1</name>
</gene>
<evidence type="ECO:0000256" key="6">
    <source>
        <dbReference type="ARBA" id="ARBA00022741"/>
    </source>
</evidence>
<protein>
    <recommendedName>
        <fullName evidence="3">threonine--tRNA ligase</fullName>
        <ecNumber evidence="3">6.1.1.3</ecNumber>
    </recommendedName>
    <alternativeName>
        <fullName evidence="10">Threonyl-tRNA synthetase</fullName>
    </alternativeName>
</protein>
<evidence type="ECO:0000256" key="3">
    <source>
        <dbReference type="ARBA" id="ARBA00013163"/>
    </source>
</evidence>
<comment type="similarity">
    <text evidence="2">Belongs to the class-II aminoacyl-tRNA synthetase family.</text>
</comment>
<evidence type="ECO:0000256" key="1">
    <source>
        <dbReference type="ARBA" id="ARBA00004496"/>
    </source>
</evidence>
<evidence type="ECO:0000259" key="15">
    <source>
        <dbReference type="PROSITE" id="PS51880"/>
    </source>
</evidence>
<dbReference type="Proteomes" id="UP000694426">
    <property type="component" value="Unplaced"/>
</dbReference>
<dbReference type="Gene3D" id="3.40.50.800">
    <property type="entry name" value="Anticodon-binding domain"/>
    <property type="match status" value="1"/>
</dbReference>
<evidence type="ECO:0000256" key="9">
    <source>
        <dbReference type="ARBA" id="ARBA00023146"/>
    </source>
</evidence>
<dbReference type="InterPro" id="IPR004154">
    <property type="entry name" value="Anticodon-bd"/>
</dbReference>
<dbReference type="InterPro" id="IPR012676">
    <property type="entry name" value="TGS-like"/>
</dbReference>
<dbReference type="AlphaFoldDB" id="A0A8B9BJ17"/>
<keyword evidence="8" id="KW-0648">Protein biosynthesis</keyword>
<dbReference type="InterPro" id="IPR045864">
    <property type="entry name" value="aa-tRNA-synth_II/BPL/LPL"/>
</dbReference>
<dbReference type="InterPro" id="IPR036621">
    <property type="entry name" value="Anticodon-bd_dom_sf"/>
</dbReference>
<dbReference type="PRINTS" id="PR01047">
    <property type="entry name" value="TRNASYNTHTHR"/>
</dbReference>
<comment type="subcellular location">
    <subcellularLocation>
        <location evidence="1">Cytoplasm</location>
    </subcellularLocation>
</comment>
<dbReference type="PROSITE" id="PS51880">
    <property type="entry name" value="TGS"/>
    <property type="match status" value="1"/>
</dbReference>
<feature type="region of interest" description="Disordered" evidence="13">
    <location>
        <begin position="1"/>
        <end position="36"/>
    </location>
</feature>
<dbReference type="Gene3D" id="3.30.980.10">
    <property type="entry name" value="Threonyl-trna Synthetase, Chain A, domain 2"/>
    <property type="match status" value="1"/>
</dbReference>
<dbReference type="InterPro" id="IPR033728">
    <property type="entry name" value="ThrRS_core"/>
</dbReference>
<dbReference type="GO" id="GO:0004829">
    <property type="term" value="F:threonine-tRNA ligase activity"/>
    <property type="evidence" value="ECO:0007669"/>
    <property type="project" value="UniProtKB-EC"/>
</dbReference>
<dbReference type="SUPFAM" id="SSF55186">
    <property type="entry name" value="ThrRS/AlaRS common domain"/>
    <property type="match status" value="1"/>
</dbReference>
<dbReference type="Pfam" id="PF00587">
    <property type="entry name" value="tRNA-synt_2b"/>
    <property type="match status" value="1"/>
</dbReference>
<dbReference type="InterPro" id="IPR012947">
    <property type="entry name" value="tRNA_SAD"/>
</dbReference>
<evidence type="ECO:0000256" key="10">
    <source>
        <dbReference type="ARBA" id="ARBA00031900"/>
    </source>
</evidence>
<evidence type="ECO:0000256" key="4">
    <source>
        <dbReference type="ARBA" id="ARBA00022490"/>
    </source>
</evidence>
<feature type="domain" description="TGS" evidence="15">
    <location>
        <begin position="67"/>
        <end position="131"/>
    </location>
</feature>
<keyword evidence="6" id="KW-0547">Nucleotide-binding</keyword>
<evidence type="ECO:0000256" key="11">
    <source>
        <dbReference type="ARBA" id="ARBA00049515"/>
    </source>
</evidence>
<dbReference type="InterPro" id="IPR018163">
    <property type="entry name" value="Thr/Ala-tRNA-synth_IIc_edit"/>
</dbReference>
<proteinExistence type="inferred from homology"/>
<dbReference type="CDD" id="cd01667">
    <property type="entry name" value="TGS_ThrRS"/>
    <property type="match status" value="1"/>
</dbReference>
<dbReference type="InterPro" id="IPR002320">
    <property type="entry name" value="Thr-tRNA-ligase_IIa"/>
</dbReference>
<dbReference type="CDD" id="cd00860">
    <property type="entry name" value="ThrRS_anticodon"/>
    <property type="match status" value="1"/>
</dbReference>
<feature type="compositionally biased region" description="Basic and acidic residues" evidence="13">
    <location>
        <begin position="12"/>
        <end position="33"/>
    </location>
</feature>
<dbReference type="FunFam" id="3.30.930.10:FF:000009">
    <property type="entry name" value="Threonine--tRNA ligase 2, cytoplasmic"/>
    <property type="match status" value="1"/>
</dbReference>
<evidence type="ECO:0000256" key="8">
    <source>
        <dbReference type="ARBA" id="ARBA00022917"/>
    </source>
</evidence>
<dbReference type="Gene3D" id="3.30.930.10">
    <property type="entry name" value="Bira Bifunctional Protein, Domain 2"/>
    <property type="match status" value="1"/>
</dbReference>
<dbReference type="Pfam" id="PF03129">
    <property type="entry name" value="HGTP_anticodon"/>
    <property type="match status" value="1"/>
</dbReference>
<dbReference type="PROSITE" id="PS50862">
    <property type="entry name" value="AA_TRNA_LIGASE_II"/>
    <property type="match status" value="1"/>
</dbReference>
<evidence type="ECO:0000256" key="7">
    <source>
        <dbReference type="ARBA" id="ARBA00022840"/>
    </source>
</evidence>